<feature type="transmembrane region" description="Helical" evidence="1">
    <location>
        <begin position="42"/>
        <end position="60"/>
    </location>
</feature>
<dbReference type="Proteomes" id="UP001065705">
    <property type="component" value="Chromosome"/>
</dbReference>
<dbReference type="AlphaFoldDB" id="A0ABD7TWF9"/>
<sequence length="221" mass="25480">MLETYITNLKKSHMTPFIIFLMMIIITFNTLGLILSNGWSDVPIMIYVLFGIWFISCLIIMKQDSYNNIKVDKFSALRYLLVNLFAGYIQLVAFTAGYILGNAYTHWNVLNYWLWVQFAIFISFLGLVLFCINEFHIVVKNAKTSLRILAILLKLVSIILIIYINFIAPEIGEEALYIWSVIIVLIVIDAFLIRSFFFYALVVGTLNGDFEQPRNASISEE</sequence>
<dbReference type="EMBL" id="CP094809">
    <property type="protein sequence ID" value="UXU57140.1"/>
    <property type="molecule type" value="Genomic_DNA"/>
</dbReference>
<feature type="transmembrane region" description="Helical" evidence="1">
    <location>
        <begin position="80"/>
        <end position="100"/>
    </location>
</feature>
<proteinExistence type="predicted"/>
<evidence type="ECO:0000256" key="1">
    <source>
        <dbReference type="SAM" id="Phobius"/>
    </source>
</evidence>
<feature type="transmembrane region" description="Helical" evidence="1">
    <location>
        <begin position="144"/>
        <end position="164"/>
    </location>
</feature>
<feature type="transmembrane region" description="Helical" evidence="1">
    <location>
        <begin position="112"/>
        <end position="132"/>
    </location>
</feature>
<feature type="transmembrane region" description="Helical" evidence="1">
    <location>
        <begin position="176"/>
        <end position="202"/>
    </location>
</feature>
<keyword evidence="1" id="KW-1133">Transmembrane helix</keyword>
<feature type="transmembrane region" description="Helical" evidence="1">
    <location>
        <begin position="17"/>
        <end position="36"/>
    </location>
</feature>
<keyword evidence="1" id="KW-0472">Membrane</keyword>
<keyword evidence="1" id="KW-0812">Transmembrane</keyword>
<reference evidence="2" key="1">
    <citation type="submission" date="2022-03" db="EMBL/GenBank/DDBJ databases">
        <title>Comparative Genomics of East African Camel-Associated Staphylococcaceae spp.: Diversity and Inheritance of Traits Involved in Host-Pathogen Interactions.</title>
        <authorList>
            <person name="Akarsu H."/>
            <person name="Liljander A."/>
            <person name="Younan M."/>
            <person name="Brodard I."/>
            <person name="Glucks I."/>
            <person name="Labroussaa F."/>
            <person name="Overesch G."/>
            <person name="Kuhnert P."/>
            <person name="Perreten V."/>
            <person name="Drexler J.F."/>
            <person name="Corman V.M."/>
            <person name="Falquet L."/>
            <person name="Jores J."/>
        </authorList>
    </citation>
    <scope>NUCLEOTIDE SEQUENCE</scope>
    <source>
        <strain evidence="2">IVB6197</strain>
    </source>
</reference>
<gene>
    <name evidence="2" type="ORF">MUA95_11470</name>
</gene>
<accession>A0ABD7TWF9</accession>
<dbReference type="RefSeq" id="WP_262626360.1">
    <property type="nucleotide sequence ID" value="NZ_CP094809.1"/>
</dbReference>
<evidence type="ECO:0000313" key="3">
    <source>
        <dbReference type="Proteomes" id="UP001065705"/>
    </source>
</evidence>
<dbReference type="InterPro" id="IPR031690">
    <property type="entry name" value="DUF5079"/>
</dbReference>
<name>A0ABD7TWF9_9STAP</name>
<dbReference type="Pfam" id="PF16882">
    <property type="entry name" value="DUF5079"/>
    <property type="match status" value="1"/>
</dbReference>
<evidence type="ECO:0000313" key="2">
    <source>
        <dbReference type="EMBL" id="UXU57140.1"/>
    </source>
</evidence>
<organism evidence="2 3">
    <name type="scientific">Staphylococcus agnetis</name>
    <dbReference type="NCBI Taxonomy" id="985762"/>
    <lineage>
        <taxon>Bacteria</taxon>
        <taxon>Bacillati</taxon>
        <taxon>Bacillota</taxon>
        <taxon>Bacilli</taxon>
        <taxon>Bacillales</taxon>
        <taxon>Staphylococcaceae</taxon>
        <taxon>Staphylococcus</taxon>
    </lineage>
</organism>
<protein>
    <submittedName>
        <fullName evidence="2">DUF5079 family protein</fullName>
    </submittedName>
</protein>